<accession>A0A4S3J796</accession>
<dbReference type="VEuPathDB" id="FungiDB:EYZ11_010536"/>
<organism evidence="2 3">
    <name type="scientific">Aspergillus tanneri</name>
    <dbReference type="NCBI Taxonomy" id="1220188"/>
    <lineage>
        <taxon>Eukaryota</taxon>
        <taxon>Fungi</taxon>
        <taxon>Dikarya</taxon>
        <taxon>Ascomycota</taxon>
        <taxon>Pezizomycotina</taxon>
        <taxon>Eurotiomycetes</taxon>
        <taxon>Eurotiomycetidae</taxon>
        <taxon>Eurotiales</taxon>
        <taxon>Aspergillaceae</taxon>
        <taxon>Aspergillus</taxon>
        <taxon>Aspergillus subgen. Circumdati</taxon>
    </lineage>
</organism>
<dbReference type="Proteomes" id="UP000308092">
    <property type="component" value="Unassembled WGS sequence"/>
</dbReference>
<dbReference type="EMBL" id="SOSA01000573">
    <property type="protein sequence ID" value="THC90007.1"/>
    <property type="molecule type" value="Genomic_DNA"/>
</dbReference>
<evidence type="ECO:0000256" key="1">
    <source>
        <dbReference type="SAM" id="MobiDB-lite"/>
    </source>
</evidence>
<dbReference type="AlphaFoldDB" id="A0A4S3J796"/>
<name>A0A4S3J796_9EURO</name>
<evidence type="ECO:0000313" key="3">
    <source>
        <dbReference type="Proteomes" id="UP000308092"/>
    </source>
</evidence>
<reference evidence="2 3" key="1">
    <citation type="submission" date="2019-03" db="EMBL/GenBank/DDBJ databases">
        <title>The genome sequence of a newly discovered highly antifungal drug resistant Aspergillus species, Aspergillus tanneri NIH 1004.</title>
        <authorList>
            <person name="Mounaud S."/>
            <person name="Singh I."/>
            <person name="Joardar V."/>
            <person name="Pakala S."/>
            <person name="Pakala S."/>
            <person name="Venepally P."/>
            <person name="Hoover J."/>
            <person name="Nierman W."/>
            <person name="Chung J."/>
            <person name="Losada L."/>
        </authorList>
    </citation>
    <scope>NUCLEOTIDE SEQUENCE [LARGE SCALE GENOMIC DNA]</scope>
    <source>
        <strain evidence="2 3">NIH1004</strain>
    </source>
</reference>
<feature type="compositionally biased region" description="Basic and acidic residues" evidence="1">
    <location>
        <begin position="47"/>
        <end position="57"/>
    </location>
</feature>
<protein>
    <submittedName>
        <fullName evidence="2">Uncharacterized protein</fullName>
    </submittedName>
</protein>
<feature type="compositionally biased region" description="Basic and acidic residues" evidence="1">
    <location>
        <begin position="25"/>
        <end position="38"/>
    </location>
</feature>
<proteinExistence type="predicted"/>
<evidence type="ECO:0000313" key="2">
    <source>
        <dbReference type="EMBL" id="THC90007.1"/>
    </source>
</evidence>
<sequence length="79" mass="9106">MMKRHPNQNDRNRMIPFPTSLPLRTRQEEKKKGKETRHAAYCTKVSYGREVHTHNLRNDSPMGNKERALAGSTGSMRLG</sequence>
<keyword evidence="3" id="KW-1185">Reference proteome</keyword>
<comment type="caution">
    <text evidence="2">The sequence shown here is derived from an EMBL/GenBank/DDBJ whole genome shotgun (WGS) entry which is preliminary data.</text>
</comment>
<feature type="region of interest" description="Disordered" evidence="1">
    <location>
        <begin position="1"/>
        <end position="79"/>
    </location>
</feature>
<gene>
    <name evidence="2" type="ORF">EYZ11_010536</name>
</gene>